<evidence type="ECO:0000259" key="6">
    <source>
        <dbReference type="Pfam" id="PF00890"/>
    </source>
</evidence>
<dbReference type="PANTHER" id="PTHR43400">
    <property type="entry name" value="FUMARATE REDUCTASE"/>
    <property type="match status" value="1"/>
</dbReference>
<protein>
    <submittedName>
        <fullName evidence="7">FAD-binding protein</fullName>
    </submittedName>
</protein>
<evidence type="ECO:0000256" key="1">
    <source>
        <dbReference type="ARBA" id="ARBA00001974"/>
    </source>
</evidence>
<dbReference type="PANTHER" id="PTHR43400:SF10">
    <property type="entry name" value="3-OXOSTEROID 1-DEHYDROGENASE"/>
    <property type="match status" value="1"/>
</dbReference>
<dbReference type="GeneID" id="78362622"/>
<comment type="cofactor">
    <cofactor evidence="1">
        <name>FAD</name>
        <dbReference type="ChEBI" id="CHEBI:57692"/>
    </cofactor>
</comment>
<dbReference type="Pfam" id="PF00890">
    <property type="entry name" value="FAD_binding_2"/>
    <property type="match status" value="1"/>
</dbReference>
<dbReference type="PROSITE" id="PS51318">
    <property type="entry name" value="TAT"/>
    <property type="match status" value="1"/>
</dbReference>
<dbReference type="Gene3D" id="3.90.700.10">
    <property type="entry name" value="Succinate dehydrogenase/fumarate reductase flavoprotein, catalytic domain"/>
    <property type="match status" value="1"/>
</dbReference>
<dbReference type="RefSeq" id="WP_066594993.1">
    <property type="nucleotide sequence ID" value="NZ_CAPOKM010000011.1"/>
</dbReference>
<evidence type="ECO:0000313" key="8">
    <source>
        <dbReference type="Proteomes" id="UP000214610"/>
    </source>
</evidence>
<comment type="caution">
    <text evidence="7">The sequence shown here is derived from an EMBL/GenBank/DDBJ whole genome shotgun (WGS) entry which is preliminary data.</text>
</comment>
<feature type="domain" description="FAD-dependent oxidoreductase 2 FAD-binding" evidence="6">
    <location>
        <begin position="44"/>
        <end position="509"/>
    </location>
</feature>
<dbReference type="InterPro" id="IPR003953">
    <property type="entry name" value="FAD-dep_OxRdtase_2_FAD-bd"/>
</dbReference>
<keyword evidence="4" id="KW-0560">Oxidoreductase</keyword>
<dbReference type="InterPro" id="IPR006311">
    <property type="entry name" value="TAT_signal"/>
</dbReference>
<evidence type="ECO:0000256" key="5">
    <source>
        <dbReference type="SAM" id="SignalP"/>
    </source>
</evidence>
<dbReference type="Proteomes" id="UP000214610">
    <property type="component" value="Unassembled WGS sequence"/>
</dbReference>
<gene>
    <name evidence="7" type="ORF">ADH67_07365</name>
</gene>
<organism evidence="7 8">
    <name type="scientific">Turicimonas muris</name>
    <dbReference type="NCBI Taxonomy" id="1796652"/>
    <lineage>
        <taxon>Bacteria</taxon>
        <taxon>Pseudomonadati</taxon>
        <taxon>Pseudomonadota</taxon>
        <taxon>Betaproteobacteria</taxon>
        <taxon>Burkholderiales</taxon>
        <taxon>Sutterellaceae</taxon>
        <taxon>Turicimonas</taxon>
    </lineage>
</organism>
<dbReference type="AlphaFoldDB" id="A0A227KI07"/>
<keyword evidence="8" id="KW-1185">Reference proteome</keyword>
<evidence type="ECO:0000256" key="2">
    <source>
        <dbReference type="ARBA" id="ARBA00022630"/>
    </source>
</evidence>
<dbReference type="InterPro" id="IPR050315">
    <property type="entry name" value="FAD-oxidoreductase_2"/>
</dbReference>
<dbReference type="GO" id="GO:0016491">
    <property type="term" value="F:oxidoreductase activity"/>
    <property type="evidence" value="ECO:0007669"/>
    <property type="project" value="UniProtKB-KW"/>
</dbReference>
<dbReference type="Gene3D" id="3.50.50.60">
    <property type="entry name" value="FAD/NAD(P)-binding domain"/>
    <property type="match status" value="2"/>
</dbReference>
<dbReference type="InterPro" id="IPR036188">
    <property type="entry name" value="FAD/NAD-bd_sf"/>
</dbReference>
<name>A0A227KI07_9BURK</name>
<proteinExistence type="predicted"/>
<keyword evidence="5" id="KW-0732">Signal</keyword>
<keyword evidence="3" id="KW-0274">FAD</keyword>
<evidence type="ECO:0000256" key="3">
    <source>
        <dbReference type="ARBA" id="ARBA00022827"/>
    </source>
</evidence>
<dbReference type="GO" id="GO:0008202">
    <property type="term" value="P:steroid metabolic process"/>
    <property type="evidence" value="ECO:0007669"/>
    <property type="project" value="UniProtKB-ARBA"/>
</dbReference>
<dbReference type="EMBL" id="NHMP01000004">
    <property type="protein sequence ID" value="OXE47604.1"/>
    <property type="molecule type" value="Genomic_DNA"/>
</dbReference>
<accession>A0A227KI07</accession>
<reference evidence="8" key="1">
    <citation type="submission" date="2017-05" db="EMBL/GenBank/DDBJ databases">
        <title>Improved OligoMM genomes.</title>
        <authorList>
            <person name="Garzetti D."/>
        </authorList>
    </citation>
    <scope>NUCLEOTIDE SEQUENCE [LARGE SCALE GENOMIC DNA]</scope>
    <source>
        <strain evidence="8">YL45</strain>
    </source>
</reference>
<keyword evidence="2" id="KW-0285">Flavoprotein</keyword>
<dbReference type="SUPFAM" id="SSF56425">
    <property type="entry name" value="Succinate dehydrogenase/fumarate reductase flavoprotein, catalytic domain"/>
    <property type="match status" value="1"/>
</dbReference>
<feature type="signal peptide" evidence="5">
    <location>
        <begin position="1"/>
        <end position="29"/>
    </location>
</feature>
<dbReference type="SUPFAM" id="SSF51905">
    <property type="entry name" value="FAD/NAD(P)-binding domain"/>
    <property type="match status" value="1"/>
</dbReference>
<sequence>MSKLISKRSFLKGFAAAAAGAAAAPLVHAKPGDPLPQKWDREADVVILGYGGAGASAAITAKDAGADVVIFEKCPQGGGNTAVSSGGMMIPNNRERAIEYLRKTYDFANSEKDDELLTAFVDEAMKSKDFLLSLAPDQKVYIYGHAGFQSIPESDGIDKWRFRTPKGQKTRGGDMLFNNYRYAVETVRKIPVVYNARALELITRNDEVLGAWIEIDGKKEAVKAKKAVVLATGGYEFDDKMLSNHTMGQKFHRLGHPGNTGDGVRMAQAAGADLWHMNALSCPLGLVVPGLKTALQINMLAPSHIYVDQDGKRFVNEKMDNHTCIYGVNLLDAVKHRYPRIPCFVIFDEEARKRGPIIGGATSGYALNREDYKWSKDNSAEIEKGVIVSAPTIEELAKKNNVSAENLVETVKRWNEQITAGADKDFGRPLEKKDKVAFEGREAPIISRPIGEGPYYAAELYPAILNTQGGPKRNKLGQVLDPFGNPIPRLYSAGELGSMWGHIYQGATNNSEACVFGRIAGRTAAGEQNW</sequence>
<evidence type="ECO:0000256" key="4">
    <source>
        <dbReference type="ARBA" id="ARBA00023002"/>
    </source>
</evidence>
<dbReference type="InterPro" id="IPR027477">
    <property type="entry name" value="Succ_DH/fumarate_Rdtase_cat_sf"/>
</dbReference>
<evidence type="ECO:0000313" key="7">
    <source>
        <dbReference type="EMBL" id="OXE47604.1"/>
    </source>
</evidence>
<feature type="chain" id="PRO_5011262679" evidence="5">
    <location>
        <begin position="30"/>
        <end position="530"/>
    </location>
</feature>